<dbReference type="SUPFAM" id="SSF54593">
    <property type="entry name" value="Glyoxalase/Bleomycin resistance protein/Dihydroxybiphenyl dioxygenase"/>
    <property type="match status" value="1"/>
</dbReference>
<dbReference type="CDD" id="cd07247">
    <property type="entry name" value="SgaA_N_like"/>
    <property type="match status" value="1"/>
</dbReference>
<dbReference type="Pfam" id="PF00903">
    <property type="entry name" value="Glyoxalase"/>
    <property type="match status" value="1"/>
</dbReference>
<dbReference type="Proteomes" id="UP001595818">
    <property type="component" value="Unassembled WGS sequence"/>
</dbReference>
<dbReference type="PANTHER" id="PTHR33993">
    <property type="entry name" value="GLYOXALASE-RELATED"/>
    <property type="match status" value="1"/>
</dbReference>
<evidence type="ECO:0000259" key="1">
    <source>
        <dbReference type="PROSITE" id="PS51819"/>
    </source>
</evidence>
<dbReference type="PANTHER" id="PTHR33993:SF2">
    <property type="entry name" value="VOC DOMAIN-CONTAINING PROTEIN"/>
    <property type="match status" value="1"/>
</dbReference>
<keyword evidence="3" id="KW-1185">Reference proteome</keyword>
<dbReference type="InterPro" id="IPR029068">
    <property type="entry name" value="Glyas_Bleomycin-R_OHBP_Dase"/>
</dbReference>
<dbReference type="InterPro" id="IPR004360">
    <property type="entry name" value="Glyas_Fos-R_dOase_dom"/>
</dbReference>
<dbReference type="InterPro" id="IPR037523">
    <property type="entry name" value="VOC_core"/>
</dbReference>
<protein>
    <submittedName>
        <fullName evidence="2">VOC family protein</fullName>
    </submittedName>
</protein>
<dbReference type="Gene3D" id="3.10.180.10">
    <property type="entry name" value="2,3-Dihydroxybiphenyl 1,2-Dioxygenase, domain 1"/>
    <property type="match status" value="1"/>
</dbReference>
<evidence type="ECO:0000313" key="2">
    <source>
        <dbReference type="EMBL" id="MFC4870673.1"/>
    </source>
</evidence>
<proteinExistence type="predicted"/>
<dbReference type="InterPro" id="IPR052164">
    <property type="entry name" value="Anthracycline_SecMetBiosynth"/>
</dbReference>
<organism evidence="2 3">
    <name type="scientific">Negadavirga shengliensis</name>
    <dbReference type="NCBI Taxonomy" id="1389218"/>
    <lineage>
        <taxon>Bacteria</taxon>
        <taxon>Pseudomonadati</taxon>
        <taxon>Bacteroidota</taxon>
        <taxon>Cytophagia</taxon>
        <taxon>Cytophagales</taxon>
        <taxon>Cyclobacteriaceae</taxon>
        <taxon>Negadavirga</taxon>
    </lineage>
</organism>
<sequence>MNKVVHFEIPSDNQDRAKQFYSSVFDWDVQDMPGEQPYTFAITSPVDENYMHKESGAINGGIFKREAPVTNPIITIEVPSIDEHAKKIEAAGGKMVVEKGEVPDMGYYAYFKDSEGNLMGLWENIPRK</sequence>
<dbReference type="EMBL" id="JBHSJJ010000002">
    <property type="protein sequence ID" value="MFC4870673.1"/>
    <property type="molecule type" value="Genomic_DNA"/>
</dbReference>
<evidence type="ECO:0000313" key="3">
    <source>
        <dbReference type="Proteomes" id="UP001595818"/>
    </source>
</evidence>
<dbReference type="RefSeq" id="WP_377061437.1">
    <property type="nucleotide sequence ID" value="NZ_JBHSJJ010000002.1"/>
</dbReference>
<accession>A0ABV9SWA9</accession>
<dbReference type="PROSITE" id="PS51819">
    <property type="entry name" value="VOC"/>
    <property type="match status" value="1"/>
</dbReference>
<feature type="domain" description="VOC" evidence="1">
    <location>
        <begin position="3"/>
        <end position="124"/>
    </location>
</feature>
<reference evidence="3" key="1">
    <citation type="journal article" date="2019" name="Int. J. Syst. Evol. Microbiol.">
        <title>The Global Catalogue of Microorganisms (GCM) 10K type strain sequencing project: providing services to taxonomists for standard genome sequencing and annotation.</title>
        <authorList>
            <consortium name="The Broad Institute Genomics Platform"/>
            <consortium name="The Broad Institute Genome Sequencing Center for Infectious Disease"/>
            <person name="Wu L."/>
            <person name="Ma J."/>
        </authorList>
    </citation>
    <scope>NUCLEOTIDE SEQUENCE [LARGE SCALE GENOMIC DNA]</scope>
    <source>
        <strain evidence="3">CGMCC 4.7466</strain>
    </source>
</reference>
<name>A0ABV9SWA9_9BACT</name>
<gene>
    <name evidence="2" type="ORF">ACFPFU_03175</name>
</gene>
<comment type="caution">
    <text evidence="2">The sequence shown here is derived from an EMBL/GenBank/DDBJ whole genome shotgun (WGS) entry which is preliminary data.</text>
</comment>